<dbReference type="EMBL" id="BART01019692">
    <property type="protein sequence ID" value="GAG95041.1"/>
    <property type="molecule type" value="Genomic_DNA"/>
</dbReference>
<sequence>YPSNIRCKNNYCLKECYAKSLQGKRFNQKTEFKKDQISWNKGKGMSLEDKRKTRKKAIKKFNNKPERKEYMKNYDIRYGRYSIDEKYWKWLCFFLDYRCQMCGHKYIFRELQVDHIIPVSKGGKSNWKNIQPLCKKCNCSKKDKMLMNLMSLAMNKAQIAWKDRKRARLPGSEDRSHSRTLQLSGRRAARQFRR</sequence>
<name>X1DF59_9ZZZZ</name>
<dbReference type="PANTHER" id="PTHR33877:SF2">
    <property type="entry name" value="OS07G0170200 PROTEIN"/>
    <property type="match status" value="1"/>
</dbReference>
<dbReference type="InterPro" id="IPR052892">
    <property type="entry name" value="NA-targeting_endonuclease"/>
</dbReference>
<protein>
    <recommendedName>
        <fullName evidence="2">HNH nuclease domain-containing protein</fullName>
    </recommendedName>
</protein>
<dbReference type="InterPro" id="IPR002711">
    <property type="entry name" value="HNH"/>
</dbReference>
<dbReference type="AlphaFoldDB" id="X1DF59"/>
<organism evidence="3">
    <name type="scientific">marine sediment metagenome</name>
    <dbReference type="NCBI Taxonomy" id="412755"/>
    <lineage>
        <taxon>unclassified sequences</taxon>
        <taxon>metagenomes</taxon>
        <taxon>ecological metagenomes</taxon>
    </lineage>
</organism>
<evidence type="ECO:0000256" key="1">
    <source>
        <dbReference type="SAM" id="MobiDB-lite"/>
    </source>
</evidence>
<dbReference type="InterPro" id="IPR003615">
    <property type="entry name" value="HNH_nuc"/>
</dbReference>
<evidence type="ECO:0000313" key="3">
    <source>
        <dbReference type="EMBL" id="GAG95041.1"/>
    </source>
</evidence>
<dbReference type="PANTHER" id="PTHR33877">
    <property type="entry name" value="SLL1193 PROTEIN"/>
    <property type="match status" value="1"/>
</dbReference>
<reference evidence="3" key="1">
    <citation type="journal article" date="2014" name="Front. Microbiol.">
        <title>High frequency of phylogenetically diverse reductive dehalogenase-homologous genes in deep subseafloor sedimentary metagenomes.</title>
        <authorList>
            <person name="Kawai M."/>
            <person name="Futagami T."/>
            <person name="Toyoda A."/>
            <person name="Takaki Y."/>
            <person name="Nishi S."/>
            <person name="Hori S."/>
            <person name="Arai W."/>
            <person name="Tsubouchi T."/>
            <person name="Morono Y."/>
            <person name="Uchiyama I."/>
            <person name="Ito T."/>
            <person name="Fujiyama A."/>
            <person name="Inagaki F."/>
            <person name="Takami H."/>
        </authorList>
    </citation>
    <scope>NUCLEOTIDE SEQUENCE</scope>
    <source>
        <strain evidence="3">Expedition CK06-06</strain>
    </source>
</reference>
<accession>X1DF59</accession>
<gene>
    <name evidence="3" type="ORF">S01H4_36780</name>
</gene>
<feature type="non-terminal residue" evidence="3">
    <location>
        <position position="1"/>
    </location>
</feature>
<comment type="caution">
    <text evidence="3">The sequence shown here is derived from an EMBL/GenBank/DDBJ whole genome shotgun (WGS) entry which is preliminary data.</text>
</comment>
<evidence type="ECO:0000259" key="2">
    <source>
        <dbReference type="SMART" id="SM00507"/>
    </source>
</evidence>
<dbReference type="Pfam" id="PF01844">
    <property type="entry name" value="HNH"/>
    <property type="match status" value="1"/>
</dbReference>
<dbReference type="Gene3D" id="1.10.30.50">
    <property type="match status" value="1"/>
</dbReference>
<dbReference type="CDD" id="cd00085">
    <property type="entry name" value="HNHc"/>
    <property type="match status" value="1"/>
</dbReference>
<proteinExistence type="predicted"/>
<dbReference type="SMART" id="SM00507">
    <property type="entry name" value="HNHc"/>
    <property type="match status" value="1"/>
</dbReference>
<feature type="domain" description="HNH nuclease" evidence="2">
    <location>
        <begin position="86"/>
        <end position="139"/>
    </location>
</feature>
<feature type="region of interest" description="Disordered" evidence="1">
    <location>
        <begin position="166"/>
        <end position="194"/>
    </location>
</feature>